<evidence type="ECO:0000313" key="2">
    <source>
        <dbReference type="Proteomes" id="UP000218418"/>
    </source>
</evidence>
<proteinExistence type="predicted"/>
<reference evidence="1 2" key="1">
    <citation type="submission" date="2017-06" db="EMBL/GenBank/DDBJ databases">
        <title>Genome sequencing of cyanobaciteial culture collection at National Institute for Environmental Studies (NIES).</title>
        <authorList>
            <person name="Hirose Y."/>
            <person name="Shimura Y."/>
            <person name="Fujisawa T."/>
            <person name="Nakamura Y."/>
            <person name="Kawachi M."/>
        </authorList>
    </citation>
    <scope>NUCLEOTIDE SEQUENCE [LARGE SCALE GENOMIC DNA]</scope>
    <source>
        <strain evidence="1 2">NIES-267</strain>
    </source>
</reference>
<organism evidence="1 2">
    <name type="scientific">Calothrix parasitica NIES-267</name>
    <dbReference type="NCBI Taxonomy" id="1973488"/>
    <lineage>
        <taxon>Bacteria</taxon>
        <taxon>Bacillati</taxon>
        <taxon>Cyanobacteriota</taxon>
        <taxon>Cyanophyceae</taxon>
        <taxon>Nostocales</taxon>
        <taxon>Calotrichaceae</taxon>
        <taxon>Calothrix</taxon>
    </lineage>
</organism>
<dbReference type="Proteomes" id="UP000218418">
    <property type="component" value="Chromosome"/>
</dbReference>
<dbReference type="PANTHER" id="PTHR34133:SF8">
    <property type="entry name" value="OS07G0633000 PROTEIN"/>
    <property type="match status" value="1"/>
</dbReference>
<dbReference type="OrthoDB" id="510717at2"/>
<keyword evidence="2" id="KW-1185">Reference proteome</keyword>
<evidence type="ECO:0000313" key="1">
    <source>
        <dbReference type="EMBL" id="BAY85158.1"/>
    </source>
</evidence>
<dbReference type="PANTHER" id="PTHR34133">
    <property type="entry name" value="OS07G0633000 PROTEIN"/>
    <property type="match status" value="1"/>
</dbReference>
<name>A0A1Z4LVN5_9CYAN</name>
<evidence type="ECO:0008006" key="3">
    <source>
        <dbReference type="Google" id="ProtNLM"/>
    </source>
</evidence>
<dbReference type="AlphaFoldDB" id="A0A1Z4LVN5"/>
<sequence>MATQFKACQSVEIPVTYEPIPIKHYLRQPQRLVNALADSSRVEQLSAEVFRLKMRPLAFMSLSIQPIVDMRVWVQGDGTINLESVGSEIRGVKYINQRFKLDLKGNLSSYEKDGNTRLKGIANLEVQVELPPPFSFTPKAILESTGNGLLKSVLLTIKQRLLRQLLVDYRRWVELQTKDNSFDDHSNDFKIFKPE</sequence>
<accession>A0A1Z4LVN5</accession>
<dbReference type="InterPro" id="IPR018971">
    <property type="entry name" value="DUF1997"/>
</dbReference>
<protein>
    <recommendedName>
        <fullName evidence="3">DUF1997 domain-containing protein</fullName>
    </recommendedName>
</protein>
<dbReference type="Pfam" id="PF09366">
    <property type="entry name" value="DUF1997"/>
    <property type="match status" value="1"/>
</dbReference>
<gene>
    <name evidence="1" type="ORF">NIES267_46570</name>
</gene>
<dbReference type="EMBL" id="AP018227">
    <property type="protein sequence ID" value="BAY85158.1"/>
    <property type="molecule type" value="Genomic_DNA"/>
</dbReference>